<dbReference type="STRING" id="419481.SAMN05216233_117103"/>
<dbReference type="EMBL" id="FMUX01000017">
    <property type="protein sequence ID" value="SCY70866.1"/>
    <property type="molecule type" value="Genomic_DNA"/>
</dbReference>
<dbReference type="PANTHER" id="PTHR21294">
    <property type="entry name" value="ELECTRON TRANSFER FLAVOPROTEIN BETA-SUBUNIT"/>
    <property type="match status" value="1"/>
</dbReference>
<reference evidence="3 4" key="1">
    <citation type="submission" date="2016-10" db="EMBL/GenBank/DDBJ databases">
        <authorList>
            <person name="de Groot N.N."/>
        </authorList>
    </citation>
    <scope>NUCLEOTIDE SEQUENCE [LARGE SCALE GENOMIC DNA]</scope>
    <source>
        <strain evidence="3 4">AA1</strain>
    </source>
</reference>
<feature type="domain" description="Electron transfer flavoprotein alpha/beta-subunit N-terminal" evidence="2">
    <location>
        <begin position="21"/>
        <end position="211"/>
    </location>
</feature>
<protein>
    <submittedName>
        <fullName evidence="3">Electron transfer flavoprotein beta subunit</fullName>
    </submittedName>
</protein>
<dbReference type="AlphaFoldDB" id="A0A1G5I489"/>
<evidence type="ECO:0000259" key="2">
    <source>
        <dbReference type="SMART" id="SM00893"/>
    </source>
</evidence>
<dbReference type="PIRSF" id="PIRSF000090">
    <property type="entry name" value="Beta-ETF"/>
    <property type="match status" value="1"/>
</dbReference>
<dbReference type="RefSeq" id="WP_092213306.1">
    <property type="nucleotide sequence ID" value="NZ_FMUX01000017.1"/>
</dbReference>
<organism evidence="3 4">
    <name type="scientific">Desulfoluna spongiiphila</name>
    <dbReference type="NCBI Taxonomy" id="419481"/>
    <lineage>
        <taxon>Bacteria</taxon>
        <taxon>Pseudomonadati</taxon>
        <taxon>Thermodesulfobacteriota</taxon>
        <taxon>Desulfobacteria</taxon>
        <taxon>Desulfobacterales</taxon>
        <taxon>Desulfolunaceae</taxon>
        <taxon>Desulfoluna</taxon>
    </lineage>
</organism>
<dbReference type="GO" id="GO:0009055">
    <property type="term" value="F:electron transfer activity"/>
    <property type="evidence" value="ECO:0007669"/>
    <property type="project" value="InterPro"/>
</dbReference>
<dbReference type="OrthoDB" id="9804960at2"/>
<proteinExistence type="predicted"/>
<dbReference type="InterPro" id="IPR033948">
    <property type="entry name" value="ETF_beta_N"/>
</dbReference>
<dbReference type="SMART" id="SM00893">
    <property type="entry name" value="ETF"/>
    <property type="match status" value="1"/>
</dbReference>
<dbReference type="InterPro" id="IPR014729">
    <property type="entry name" value="Rossmann-like_a/b/a_fold"/>
</dbReference>
<keyword evidence="1" id="KW-0249">Electron transport</keyword>
<name>A0A1G5I489_9BACT</name>
<dbReference type="Proteomes" id="UP000198870">
    <property type="component" value="Unassembled WGS sequence"/>
</dbReference>
<sequence length="260" mass="28389">MKIIVCIKQVPDVTEVKWDENGSLIRTGLPSIINPNDKNAIEAALVLKEEKGAEVTVVSMGPPQVEEALREALAMGCDHAVLLTDRKFGGADCWATAYTLGLAIKKLGNFDLIFSGVEAMDGNTAQVGPEIADFLDLPLLSYAEDIEVGEGTVKIHQKLGDLTRVVEGPMPALITCEKELNVPRIPRMDLVFECFEKEIQVLGMADVDGEVENFGLKGSPTRLRKVFSPKRAKAQVEFLEGTPKESSQKLVEKLQEINAI</sequence>
<dbReference type="PANTHER" id="PTHR21294:SF17">
    <property type="entry name" value="PROTEIN FIXA"/>
    <property type="match status" value="1"/>
</dbReference>
<dbReference type="CDD" id="cd01714">
    <property type="entry name" value="ETF_beta"/>
    <property type="match status" value="1"/>
</dbReference>
<dbReference type="SUPFAM" id="SSF52402">
    <property type="entry name" value="Adenine nucleotide alpha hydrolases-like"/>
    <property type="match status" value="1"/>
</dbReference>
<evidence type="ECO:0000313" key="3">
    <source>
        <dbReference type="EMBL" id="SCY70866.1"/>
    </source>
</evidence>
<evidence type="ECO:0000256" key="1">
    <source>
        <dbReference type="ARBA" id="ARBA00022982"/>
    </source>
</evidence>
<dbReference type="InterPro" id="IPR012255">
    <property type="entry name" value="ETF_b"/>
</dbReference>
<accession>A0A1G5I489</accession>
<gene>
    <name evidence="3" type="ORF">SAMN05216233_117103</name>
</gene>
<keyword evidence="1" id="KW-0813">Transport</keyword>
<dbReference type="Gene3D" id="3.40.50.620">
    <property type="entry name" value="HUPs"/>
    <property type="match status" value="1"/>
</dbReference>
<keyword evidence="4" id="KW-1185">Reference proteome</keyword>
<dbReference type="InterPro" id="IPR014730">
    <property type="entry name" value="ETF_a/b_N"/>
</dbReference>
<dbReference type="Pfam" id="PF01012">
    <property type="entry name" value="ETF"/>
    <property type="match status" value="1"/>
</dbReference>
<evidence type="ECO:0000313" key="4">
    <source>
        <dbReference type="Proteomes" id="UP000198870"/>
    </source>
</evidence>